<name>K0R6M5_THAOC</name>
<feature type="region of interest" description="Disordered" evidence="1">
    <location>
        <begin position="50"/>
        <end position="76"/>
    </location>
</feature>
<comment type="caution">
    <text evidence="2">The sequence shown here is derived from an EMBL/GenBank/DDBJ whole genome shotgun (WGS) entry which is preliminary data.</text>
</comment>
<feature type="compositionally biased region" description="Basic and acidic residues" evidence="1">
    <location>
        <begin position="56"/>
        <end position="67"/>
    </location>
</feature>
<dbReference type="eggNOG" id="ENOG502T1GD">
    <property type="taxonomic scope" value="Eukaryota"/>
</dbReference>
<dbReference type="Proteomes" id="UP000266841">
    <property type="component" value="Unassembled WGS sequence"/>
</dbReference>
<proteinExistence type="predicted"/>
<dbReference type="AlphaFoldDB" id="K0R6M5"/>
<gene>
    <name evidence="2" type="ORF">THAOC_32133</name>
</gene>
<protein>
    <submittedName>
        <fullName evidence="2">Uncharacterized protein</fullName>
    </submittedName>
</protein>
<keyword evidence="3" id="KW-1185">Reference proteome</keyword>
<dbReference type="EMBL" id="AGNL01045192">
    <property type="protein sequence ID" value="EJK49028.1"/>
    <property type="molecule type" value="Genomic_DNA"/>
</dbReference>
<evidence type="ECO:0000313" key="3">
    <source>
        <dbReference type="Proteomes" id="UP000266841"/>
    </source>
</evidence>
<accession>K0R6M5</accession>
<evidence type="ECO:0000256" key="1">
    <source>
        <dbReference type="SAM" id="MobiDB-lite"/>
    </source>
</evidence>
<sequence>MAAGECDIWILRVKLLWRRPRQGSGDLSMSRTEVSFSPYDCAALSGVQLRGQNRQSSRDRRPWRMPESESAVDSGLEYTPPLPPWCTSGQYWPSSDWSSFVLCRVGFWPARRRRPLASATLAYGTQDRVEHDRSPPEASLFVSTPGPTRPPPR</sequence>
<feature type="region of interest" description="Disordered" evidence="1">
    <location>
        <begin position="123"/>
        <end position="153"/>
    </location>
</feature>
<reference evidence="2 3" key="1">
    <citation type="journal article" date="2012" name="Genome Biol.">
        <title>Genome and low-iron response of an oceanic diatom adapted to chronic iron limitation.</title>
        <authorList>
            <person name="Lommer M."/>
            <person name="Specht M."/>
            <person name="Roy A.S."/>
            <person name="Kraemer L."/>
            <person name="Andreson R."/>
            <person name="Gutowska M.A."/>
            <person name="Wolf J."/>
            <person name="Bergner S.V."/>
            <person name="Schilhabel M.B."/>
            <person name="Klostermeier U.C."/>
            <person name="Beiko R.G."/>
            <person name="Rosenstiel P."/>
            <person name="Hippler M."/>
            <person name="Laroche J."/>
        </authorList>
    </citation>
    <scope>NUCLEOTIDE SEQUENCE [LARGE SCALE GENOMIC DNA]</scope>
    <source>
        <strain evidence="2 3">CCMP1005</strain>
    </source>
</reference>
<organism evidence="2 3">
    <name type="scientific">Thalassiosira oceanica</name>
    <name type="common">Marine diatom</name>
    <dbReference type="NCBI Taxonomy" id="159749"/>
    <lineage>
        <taxon>Eukaryota</taxon>
        <taxon>Sar</taxon>
        <taxon>Stramenopiles</taxon>
        <taxon>Ochrophyta</taxon>
        <taxon>Bacillariophyta</taxon>
        <taxon>Coscinodiscophyceae</taxon>
        <taxon>Thalassiosirophycidae</taxon>
        <taxon>Thalassiosirales</taxon>
        <taxon>Thalassiosiraceae</taxon>
        <taxon>Thalassiosira</taxon>
    </lineage>
</organism>
<evidence type="ECO:0000313" key="2">
    <source>
        <dbReference type="EMBL" id="EJK49028.1"/>
    </source>
</evidence>